<keyword evidence="2" id="KW-1185">Reference proteome</keyword>
<feature type="transmembrane region" description="Helical" evidence="1">
    <location>
        <begin position="138"/>
        <end position="156"/>
    </location>
</feature>
<name>A0A1I8AUT4_9BILA</name>
<evidence type="ECO:0000313" key="2">
    <source>
        <dbReference type="Proteomes" id="UP000095287"/>
    </source>
</evidence>
<feature type="transmembrane region" description="Helical" evidence="1">
    <location>
        <begin position="208"/>
        <end position="229"/>
    </location>
</feature>
<feature type="transmembrane region" description="Helical" evidence="1">
    <location>
        <begin position="241"/>
        <end position="260"/>
    </location>
</feature>
<keyword evidence="1" id="KW-1133">Transmembrane helix</keyword>
<reference evidence="3" key="1">
    <citation type="submission" date="2016-11" db="UniProtKB">
        <authorList>
            <consortium name="WormBaseParasite"/>
        </authorList>
    </citation>
    <scope>IDENTIFICATION</scope>
</reference>
<dbReference type="Proteomes" id="UP000095287">
    <property type="component" value="Unplaced"/>
</dbReference>
<organism evidence="2 3">
    <name type="scientific">Steinernema glaseri</name>
    <dbReference type="NCBI Taxonomy" id="37863"/>
    <lineage>
        <taxon>Eukaryota</taxon>
        <taxon>Metazoa</taxon>
        <taxon>Ecdysozoa</taxon>
        <taxon>Nematoda</taxon>
        <taxon>Chromadorea</taxon>
        <taxon>Rhabditida</taxon>
        <taxon>Tylenchina</taxon>
        <taxon>Panagrolaimomorpha</taxon>
        <taxon>Strongyloidoidea</taxon>
        <taxon>Steinernematidae</taxon>
        <taxon>Steinernema</taxon>
    </lineage>
</organism>
<keyword evidence="1" id="KW-0472">Membrane</keyword>
<dbReference type="AlphaFoldDB" id="A0A1I8AUT4"/>
<dbReference type="WBParaSite" id="L893_g9119.t1">
    <property type="protein sequence ID" value="L893_g9119.t1"/>
    <property type="gene ID" value="L893_g9119"/>
</dbReference>
<evidence type="ECO:0000256" key="1">
    <source>
        <dbReference type="SAM" id="Phobius"/>
    </source>
</evidence>
<feature type="transmembrane region" description="Helical" evidence="1">
    <location>
        <begin position="97"/>
        <end position="118"/>
    </location>
</feature>
<evidence type="ECO:0000313" key="3">
    <source>
        <dbReference type="WBParaSite" id="L893_g9119.t1"/>
    </source>
</evidence>
<feature type="transmembrane region" description="Helical" evidence="1">
    <location>
        <begin position="22"/>
        <end position="42"/>
    </location>
</feature>
<proteinExistence type="predicted"/>
<sequence>MTQLTLEEEAKHAHFRLSVGTVAKFCALWSTTFFCIALLAAFRDNRPMIPEDVLQVNDSMRIWYGWRATICYVNAPGQDDGFLSIMRAFQLRALPHYLFRFGFFFLITVLLAVSYFRMTRFLVKNPNSPWITRVLVEVQPILYGVHILYTSLFLLLNKEVDQMKEIEYMATLERFFAFTLCHMVLYAIQDQLDSSSDNCRLWTNRLRYMCIVTLATTYSNVMNSMHLFVQRRGCHPNVSPMDAIHEYVFFLSIVLFYYSAMFDLDDMELIISVDQQELDAKNLGHLNYRPQSVDLSSDLSMPTRNEIHKILIGDELHLKEDRA</sequence>
<keyword evidence="1" id="KW-0812">Transmembrane</keyword>
<accession>A0A1I8AUT4</accession>
<protein>
    <submittedName>
        <fullName evidence="3">DUF300-domain-containing protein</fullName>
    </submittedName>
</protein>